<dbReference type="GO" id="GO:0000139">
    <property type="term" value="C:Golgi membrane"/>
    <property type="evidence" value="ECO:0007669"/>
    <property type="project" value="TreeGrafter"/>
</dbReference>
<reference evidence="3" key="1">
    <citation type="submission" date="2015-11" db="EMBL/GenBank/DDBJ databases">
        <title>De novo transcriptome assembly of four potential Pierce s Disease insect vectors from Arizona vineyards.</title>
        <authorList>
            <person name="Tassone E.E."/>
        </authorList>
    </citation>
    <scope>NUCLEOTIDE SEQUENCE</scope>
</reference>
<dbReference type="AlphaFoldDB" id="A0A1B6FFK8"/>
<feature type="compositionally biased region" description="Polar residues" evidence="2">
    <location>
        <begin position="155"/>
        <end position="167"/>
    </location>
</feature>
<keyword evidence="1" id="KW-0175">Coiled coil</keyword>
<dbReference type="PANTHER" id="PTHR13066">
    <property type="entry name" value="BASIC LEUCINE ZIPPER NUCLEAR FACTOR 1 BLZF1 PROTEIN"/>
    <property type="match status" value="1"/>
</dbReference>
<accession>A0A1B6FFK8</accession>
<gene>
    <name evidence="3" type="ORF">g.23469</name>
</gene>
<feature type="coiled-coil region" evidence="1">
    <location>
        <begin position="176"/>
        <end position="203"/>
    </location>
</feature>
<evidence type="ECO:0000313" key="3">
    <source>
        <dbReference type="EMBL" id="JAS48914.1"/>
    </source>
</evidence>
<organism evidence="3">
    <name type="scientific">Cuerna arida</name>
    <dbReference type="NCBI Taxonomy" id="1464854"/>
    <lineage>
        <taxon>Eukaryota</taxon>
        <taxon>Metazoa</taxon>
        <taxon>Ecdysozoa</taxon>
        <taxon>Arthropoda</taxon>
        <taxon>Hexapoda</taxon>
        <taxon>Insecta</taxon>
        <taxon>Pterygota</taxon>
        <taxon>Neoptera</taxon>
        <taxon>Paraneoptera</taxon>
        <taxon>Hemiptera</taxon>
        <taxon>Auchenorrhyncha</taxon>
        <taxon>Membracoidea</taxon>
        <taxon>Cicadellidae</taxon>
        <taxon>Cicadellinae</taxon>
        <taxon>Proconiini</taxon>
        <taxon>Cuerna</taxon>
    </lineage>
</organism>
<dbReference type="GO" id="GO:0043001">
    <property type="term" value="P:Golgi to plasma membrane protein transport"/>
    <property type="evidence" value="ECO:0007669"/>
    <property type="project" value="InterPro"/>
</dbReference>
<dbReference type="EMBL" id="GECZ01020855">
    <property type="protein sequence ID" value="JAS48914.1"/>
    <property type="molecule type" value="Transcribed_RNA"/>
</dbReference>
<dbReference type="PANTHER" id="PTHR13066:SF2">
    <property type="entry name" value="GOLGIN-45"/>
    <property type="match status" value="1"/>
</dbReference>
<protein>
    <recommendedName>
        <fullName evidence="4">Golgin-45</fullName>
    </recommendedName>
</protein>
<evidence type="ECO:0008006" key="4">
    <source>
        <dbReference type="Google" id="ProtNLM"/>
    </source>
</evidence>
<sequence length="420" mass="47573">MEQDILEKGLIRVHNENSTRTEGDGMENTDEHDKDCNIENNVTAENILGQQCKSKLLRDKFIYDPENFKISVTKPPKITGKIIQLRPAPITVKTSKIDQNFNSHHSKEPKFVPYEPYKGAVNPIVPHEKILRKKKQKKQSTSSLPEQTPEESKFIETTLTESSSKPLDQSGNFVKSDIFEKELERLQKENQQLENQLKFQIQVNGDLKNLLVASVGEDMQTRVHILTEDKLHLARALLNSAHTLSTHQEQTEWLAGQCEVWRSKFLASSIMVEELAKWKALLSRRVQDLQDVTRRLLEERTKVREYLINTYKDLHALCSNLDMAPPRSSNVLDLSEINMRLSAMARLQMRGNSSTDLTPWDIECQRTTAVEALAIELIKHPVPELENADAAYSAVMGAAVALSSFSPACCGQCTGQIKTI</sequence>
<feature type="region of interest" description="Disordered" evidence="2">
    <location>
        <begin position="131"/>
        <end position="167"/>
    </location>
</feature>
<name>A0A1B6FFK8_9HEMI</name>
<evidence type="ECO:0000256" key="1">
    <source>
        <dbReference type="SAM" id="Coils"/>
    </source>
</evidence>
<dbReference type="InterPro" id="IPR027095">
    <property type="entry name" value="Golgin-45"/>
</dbReference>
<dbReference type="GO" id="GO:0007030">
    <property type="term" value="P:Golgi organization"/>
    <property type="evidence" value="ECO:0007669"/>
    <property type="project" value="InterPro"/>
</dbReference>
<proteinExistence type="predicted"/>
<evidence type="ECO:0000256" key="2">
    <source>
        <dbReference type="SAM" id="MobiDB-lite"/>
    </source>
</evidence>